<comment type="caution">
    <text evidence="2">The sequence shown here is derived from an EMBL/GenBank/DDBJ whole genome shotgun (WGS) entry which is preliminary data.</text>
</comment>
<evidence type="ECO:0000259" key="1">
    <source>
        <dbReference type="Pfam" id="PF00307"/>
    </source>
</evidence>
<sequence>MIDEMICGKRIIFIICKQMKRVNKVFAWAVERTEDYDNVHNFEPYDLAICALLDSYHPDKIHYSSLDPSDHTKNLELSVKTMEDLGILVYFYPDELLDHKCIDKKIMLTQIAAVKAKLEPNPIN</sequence>
<keyword evidence="3" id="KW-1185">Reference proteome</keyword>
<evidence type="ECO:0000313" key="2">
    <source>
        <dbReference type="EMBL" id="KAK8896071.1"/>
    </source>
</evidence>
<evidence type="ECO:0000313" key="3">
    <source>
        <dbReference type="Proteomes" id="UP001470230"/>
    </source>
</evidence>
<proteinExistence type="predicted"/>
<protein>
    <submittedName>
        <fullName evidence="2">DUF3585</fullName>
    </submittedName>
</protein>
<dbReference type="Gene3D" id="1.10.418.10">
    <property type="entry name" value="Calponin-like domain"/>
    <property type="match status" value="1"/>
</dbReference>
<dbReference type="SUPFAM" id="SSF47576">
    <property type="entry name" value="Calponin-homology domain, CH-domain"/>
    <property type="match status" value="1"/>
</dbReference>
<dbReference type="InterPro" id="IPR036872">
    <property type="entry name" value="CH_dom_sf"/>
</dbReference>
<reference evidence="2 3" key="1">
    <citation type="submission" date="2024-04" db="EMBL/GenBank/DDBJ databases">
        <title>Tritrichomonas musculus Genome.</title>
        <authorList>
            <person name="Alves-Ferreira E."/>
            <person name="Grigg M."/>
            <person name="Lorenzi H."/>
            <person name="Galac M."/>
        </authorList>
    </citation>
    <scope>NUCLEOTIDE SEQUENCE [LARGE SCALE GENOMIC DNA]</scope>
    <source>
        <strain evidence="2 3">EAF2021</strain>
    </source>
</reference>
<organism evidence="2 3">
    <name type="scientific">Tritrichomonas musculus</name>
    <dbReference type="NCBI Taxonomy" id="1915356"/>
    <lineage>
        <taxon>Eukaryota</taxon>
        <taxon>Metamonada</taxon>
        <taxon>Parabasalia</taxon>
        <taxon>Tritrichomonadida</taxon>
        <taxon>Tritrichomonadidae</taxon>
        <taxon>Tritrichomonas</taxon>
    </lineage>
</organism>
<dbReference type="EMBL" id="JAPFFF010000002">
    <property type="protein sequence ID" value="KAK8896071.1"/>
    <property type="molecule type" value="Genomic_DNA"/>
</dbReference>
<dbReference type="PANTHER" id="PTHR23167">
    <property type="entry name" value="CALPONIN HOMOLOGY DOMAIN-CONTAINING PROTEIN DDB_G0272472-RELATED"/>
    <property type="match status" value="1"/>
</dbReference>
<dbReference type="InterPro" id="IPR050540">
    <property type="entry name" value="F-actin_Monoox_Mical"/>
</dbReference>
<dbReference type="Proteomes" id="UP001470230">
    <property type="component" value="Unassembled WGS sequence"/>
</dbReference>
<dbReference type="Pfam" id="PF00307">
    <property type="entry name" value="CH"/>
    <property type="match status" value="1"/>
</dbReference>
<feature type="domain" description="Calponin-homology (CH)" evidence="1">
    <location>
        <begin position="47"/>
        <end position="111"/>
    </location>
</feature>
<accession>A0ABR2KZD3</accession>
<name>A0ABR2KZD3_9EUKA</name>
<gene>
    <name evidence="2" type="ORF">M9Y10_013961</name>
</gene>
<dbReference type="PANTHER" id="PTHR23167:SF46">
    <property type="entry name" value="EPS15 HOMOLOGY DOMAIN CONTAINING PROTEIN-BINDING PROTEIN 1, ISOFORM F"/>
    <property type="match status" value="1"/>
</dbReference>
<dbReference type="InterPro" id="IPR001715">
    <property type="entry name" value="CH_dom"/>
</dbReference>